<evidence type="ECO:0000313" key="2">
    <source>
        <dbReference type="EMBL" id="PUB11608.1"/>
    </source>
</evidence>
<sequence>MTYFAKRTKGAAGQPLFLTFHGTGGNEEQFHGLAHQLRPKAWITSPRGDVSEYGALRYFARAAEGVYDMDDLAARTDAMATFIAAEKAVAKPSRTIGLGYSNGANILISVALAQPDLVDDLVLMHPLIPWAPAPQPGLAGRRVLLTAGRQDPICPAVETQQLADYLDQQGAEVSLHWHAGGHEIAQSEIAAIADFLG</sequence>
<dbReference type="Proteomes" id="UP000244523">
    <property type="component" value="Unassembled WGS sequence"/>
</dbReference>
<evidence type="ECO:0000259" key="1">
    <source>
        <dbReference type="Pfam" id="PF01738"/>
    </source>
</evidence>
<accession>A0A2T6K9W8</accession>
<dbReference type="EMBL" id="QBUD01000013">
    <property type="protein sequence ID" value="PUB11608.1"/>
    <property type="molecule type" value="Genomic_DNA"/>
</dbReference>
<dbReference type="GO" id="GO:0016787">
    <property type="term" value="F:hydrolase activity"/>
    <property type="evidence" value="ECO:0007669"/>
    <property type="project" value="InterPro"/>
</dbReference>
<keyword evidence="3" id="KW-1185">Reference proteome</keyword>
<dbReference type="InterPro" id="IPR002925">
    <property type="entry name" value="Dienelactn_hydro"/>
</dbReference>
<dbReference type="AlphaFoldDB" id="A0A2T6K9W8"/>
<dbReference type="SUPFAM" id="SSF53474">
    <property type="entry name" value="alpha/beta-Hydrolases"/>
    <property type="match status" value="1"/>
</dbReference>
<protein>
    <submittedName>
        <fullName evidence="2">Phospholipase/carboxylesterase</fullName>
    </submittedName>
</protein>
<organism evidence="2 3">
    <name type="scientific">Yoonia sediminilitoris</name>
    <dbReference type="NCBI Taxonomy" id="1286148"/>
    <lineage>
        <taxon>Bacteria</taxon>
        <taxon>Pseudomonadati</taxon>
        <taxon>Pseudomonadota</taxon>
        <taxon>Alphaproteobacteria</taxon>
        <taxon>Rhodobacterales</taxon>
        <taxon>Paracoccaceae</taxon>
        <taxon>Yoonia</taxon>
    </lineage>
</organism>
<dbReference type="Pfam" id="PF01738">
    <property type="entry name" value="DLH"/>
    <property type="match status" value="1"/>
</dbReference>
<dbReference type="RefSeq" id="WP_108387816.1">
    <property type="nucleotide sequence ID" value="NZ_QBUD01000013.1"/>
</dbReference>
<reference evidence="2 3" key="1">
    <citation type="submission" date="2018-04" db="EMBL/GenBank/DDBJ databases">
        <title>Genomic Encyclopedia of Archaeal and Bacterial Type Strains, Phase II (KMG-II): from individual species to whole genera.</title>
        <authorList>
            <person name="Goeker M."/>
        </authorList>
    </citation>
    <scope>NUCLEOTIDE SEQUENCE [LARGE SCALE GENOMIC DNA]</scope>
    <source>
        <strain evidence="2 3">DSM 29955</strain>
    </source>
</reference>
<dbReference type="Gene3D" id="3.40.50.1820">
    <property type="entry name" value="alpha/beta hydrolase"/>
    <property type="match status" value="1"/>
</dbReference>
<name>A0A2T6K9W8_9RHOB</name>
<feature type="domain" description="Dienelactone hydrolase" evidence="1">
    <location>
        <begin position="84"/>
        <end position="181"/>
    </location>
</feature>
<gene>
    <name evidence="2" type="ORF">C8N45_113127</name>
</gene>
<evidence type="ECO:0000313" key="3">
    <source>
        <dbReference type="Proteomes" id="UP000244523"/>
    </source>
</evidence>
<dbReference type="OrthoDB" id="9796570at2"/>
<dbReference type="InterPro" id="IPR029058">
    <property type="entry name" value="AB_hydrolase_fold"/>
</dbReference>
<proteinExistence type="predicted"/>
<comment type="caution">
    <text evidence="2">The sequence shown here is derived from an EMBL/GenBank/DDBJ whole genome shotgun (WGS) entry which is preliminary data.</text>
</comment>